<sequence>MFWIAASNFVFPVMFNVAQLVIFMTTTDFTVCLYVQQANYFISIIGVVFATIWATGNNWAHDNVYDSEQGRSLSTLAAGPNPDHPCGPPAPMGSHGRNCLPPSFLESSSNVAASFAEAQSLDGKTLDARMQIVIPFSELGQVKDQI</sequence>
<dbReference type="OrthoDB" id="2742556at2759"/>
<accession>A0A1C7LTT8</accession>
<evidence type="ECO:0000313" key="3">
    <source>
        <dbReference type="Proteomes" id="UP000092993"/>
    </source>
</evidence>
<keyword evidence="1" id="KW-1133">Transmembrane helix</keyword>
<evidence type="ECO:0000313" key="2">
    <source>
        <dbReference type="EMBL" id="OBZ67596.1"/>
    </source>
</evidence>
<reference evidence="2 3" key="1">
    <citation type="submission" date="2016-03" db="EMBL/GenBank/DDBJ databases">
        <title>Whole genome sequencing of Grifola frondosa 9006-11.</title>
        <authorList>
            <person name="Min B."/>
            <person name="Park H."/>
            <person name="Kim J.-G."/>
            <person name="Cho H."/>
            <person name="Oh Y.-L."/>
            <person name="Kong W.-S."/>
            <person name="Choi I.-G."/>
        </authorList>
    </citation>
    <scope>NUCLEOTIDE SEQUENCE [LARGE SCALE GENOMIC DNA]</scope>
    <source>
        <strain evidence="2 3">9006-11</strain>
    </source>
</reference>
<evidence type="ECO:0008006" key="4">
    <source>
        <dbReference type="Google" id="ProtNLM"/>
    </source>
</evidence>
<organism evidence="2 3">
    <name type="scientific">Grifola frondosa</name>
    <name type="common">Maitake</name>
    <name type="synonym">Polyporus frondosus</name>
    <dbReference type="NCBI Taxonomy" id="5627"/>
    <lineage>
        <taxon>Eukaryota</taxon>
        <taxon>Fungi</taxon>
        <taxon>Dikarya</taxon>
        <taxon>Basidiomycota</taxon>
        <taxon>Agaricomycotina</taxon>
        <taxon>Agaricomycetes</taxon>
        <taxon>Polyporales</taxon>
        <taxon>Grifolaceae</taxon>
        <taxon>Grifola</taxon>
    </lineage>
</organism>
<name>A0A1C7LTT8_GRIFR</name>
<proteinExistence type="predicted"/>
<dbReference type="Proteomes" id="UP000092993">
    <property type="component" value="Unassembled WGS sequence"/>
</dbReference>
<feature type="transmembrane region" description="Helical" evidence="1">
    <location>
        <begin position="38"/>
        <end position="56"/>
    </location>
</feature>
<dbReference type="EMBL" id="LUGG01000023">
    <property type="protein sequence ID" value="OBZ67596.1"/>
    <property type="molecule type" value="Genomic_DNA"/>
</dbReference>
<feature type="transmembrane region" description="Helical" evidence="1">
    <location>
        <begin position="6"/>
        <end position="26"/>
    </location>
</feature>
<keyword evidence="1" id="KW-0812">Transmembrane</keyword>
<keyword evidence="1" id="KW-0472">Membrane</keyword>
<gene>
    <name evidence="2" type="ORF">A0H81_12150</name>
</gene>
<dbReference type="AlphaFoldDB" id="A0A1C7LTT8"/>
<keyword evidence="3" id="KW-1185">Reference proteome</keyword>
<comment type="caution">
    <text evidence="2">The sequence shown here is derived from an EMBL/GenBank/DDBJ whole genome shotgun (WGS) entry which is preliminary data.</text>
</comment>
<protein>
    <recommendedName>
        <fullName evidence="4">Transmembrane protein</fullName>
    </recommendedName>
</protein>
<evidence type="ECO:0000256" key="1">
    <source>
        <dbReference type="SAM" id="Phobius"/>
    </source>
</evidence>